<keyword evidence="1" id="KW-0966">Cell projection</keyword>
<reference evidence="2" key="2">
    <citation type="submission" date="2020-05" db="UniProtKB">
        <authorList>
            <consortium name="EnsemblMetazoa"/>
        </authorList>
    </citation>
    <scope>IDENTIFICATION</scope>
</reference>
<keyword evidence="3" id="KW-1185">Reference proteome</keyword>
<evidence type="ECO:0000313" key="2">
    <source>
        <dbReference type="EnsemblMetazoa" id="ASIC015319-PA"/>
    </source>
</evidence>
<reference evidence="1 3" key="1">
    <citation type="journal article" date="2014" name="BMC Genomics">
        <title>Genome sequence of Anopheles sinensis provides insight into genetics basis of mosquito competence for malaria parasites.</title>
        <authorList>
            <person name="Zhou D."/>
            <person name="Zhang D."/>
            <person name="Ding G."/>
            <person name="Shi L."/>
            <person name="Hou Q."/>
            <person name="Ye Y."/>
            <person name="Xu Y."/>
            <person name="Zhou H."/>
            <person name="Xiong C."/>
            <person name="Li S."/>
            <person name="Yu J."/>
            <person name="Hong S."/>
            <person name="Yu X."/>
            <person name="Zou P."/>
            <person name="Chen C."/>
            <person name="Chang X."/>
            <person name="Wang W."/>
            <person name="Lv Y."/>
            <person name="Sun Y."/>
            <person name="Ma L."/>
            <person name="Shen B."/>
            <person name="Zhu C."/>
        </authorList>
    </citation>
    <scope>NUCLEOTIDE SEQUENCE [LARGE SCALE GENOMIC DNA]</scope>
</reference>
<evidence type="ECO:0000313" key="1">
    <source>
        <dbReference type="EMBL" id="KFB47289.1"/>
    </source>
</evidence>
<evidence type="ECO:0000313" key="3">
    <source>
        <dbReference type="Proteomes" id="UP000030765"/>
    </source>
</evidence>
<protein>
    <submittedName>
        <fullName evidence="1 2">Flagellar basal-body rod protein FlgB</fullName>
    </submittedName>
</protein>
<keyword evidence="1" id="KW-0969">Cilium</keyword>
<dbReference type="VEuPathDB" id="VectorBase:ASIC015319"/>
<accession>A0A084WAP5</accession>
<dbReference type="EMBL" id="KE525330">
    <property type="protein sequence ID" value="KFB47289.1"/>
    <property type="molecule type" value="Genomic_DNA"/>
</dbReference>
<name>A0A084WAP5_ANOSI</name>
<proteinExistence type="predicted"/>
<dbReference type="EMBL" id="ATLV01022231">
    <property type="status" value="NOT_ANNOTATED_CDS"/>
    <property type="molecule type" value="Genomic_DNA"/>
</dbReference>
<gene>
    <name evidence="1" type="ORF">ZHAS_00015319</name>
</gene>
<dbReference type="Proteomes" id="UP000030765">
    <property type="component" value="Unassembled WGS sequence"/>
</dbReference>
<dbReference type="EnsemblMetazoa" id="ASIC015319-RA">
    <property type="protein sequence ID" value="ASIC015319-PA"/>
    <property type="gene ID" value="ASIC015319"/>
</dbReference>
<dbReference type="AlphaFoldDB" id="A0A084WAP5"/>
<keyword evidence="1" id="KW-0282">Flagellum</keyword>
<organism evidence="1">
    <name type="scientific">Anopheles sinensis</name>
    <name type="common">Mosquito</name>
    <dbReference type="NCBI Taxonomy" id="74873"/>
    <lineage>
        <taxon>Eukaryota</taxon>
        <taxon>Metazoa</taxon>
        <taxon>Ecdysozoa</taxon>
        <taxon>Arthropoda</taxon>
        <taxon>Hexapoda</taxon>
        <taxon>Insecta</taxon>
        <taxon>Pterygota</taxon>
        <taxon>Neoptera</taxon>
        <taxon>Endopterygota</taxon>
        <taxon>Diptera</taxon>
        <taxon>Nematocera</taxon>
        <taxon>Culicoidea</taxon>
        <taxon>Culicidae</taxon>
        <taxon>Anophelinae</taxon>
        <taxon>Anopheles</taxon>
    </lineage>
</organism>
<sequence>MQQPAETKPPNCTGILHNQLIKRTSPNPIDQCHQRTFTRMRTLPALLHRHKRHGDTVNQRKMRLSTCLFIRADDRRNRFSEPPGRGEEAALIAEDPTFEFNVMSEHLPRASARCRFQDVELEDEVKLNLPGDIKYFCVTKNVTSKRHVRI</sequence>